<organism evidence="1">
    <name type="scientific">marine sediment metagenome</name>
    <dbReference type="NCBI Taxonomy" id="412755"/>
    <lineage>
        <taxon>unclassified sequences</taxon>
        <taxon>metagenomes</taxon>
        <taxon>ecological metagenomes</taxon>
    </lineage>
</organism>
<name>A0A0F9L8P6_9ZZZZ</name>
<dbReference type="EMBL" id="LAZR01013029">
    <property type="protein sequence ID" value="KKM23910.1"/>
    <property type="molecule type" value="Genomic_DNA"/>
</dbReference>
<dbReference type="AlphaFoldDB" id="A0A0F9L8P6"/>
<reference evidence="1" key="1">
    <citation type="journal article" date="2015" name="Nature">
        <title>Complex archaea that bridge the gap between prokaryotes and eukaryotes.</title>
        <authorList>
            <person name="Spang A."/>
            <person name="Saw J.H."/>
            <person name="Jorgensen S.L."/>
            <person name="Zaremba-Niedzwiedzka K."/>
            <person name="Martijn J."/>
            <person name="Lind A.E."/>
            <person name="van Eijk R."/>
            <person name="Schleper C."/>
            <person name="Guy L."/>
            <person name="Ettema T.J."/>
        </authorList>
    </citation>
    <scope>NUCLEOTIDE SEQUENCE</scope>
</reference>
<sequence>MTPERIDSFILRIREHEQEIENFYRENPEFAHFVRMADTLGTFTALSHCTTTQSHWNCFVEVSAIGMALHALVWVNPKALDEIYEEFKEDFKEFIPNGYLFWDIIETREYPIPEELLSHTHDIIGDDGLEDC</sequence>
<proteinExistence type="predicted"/>
<protein>
    <submittedName>
        <fullName evidence="1">Uncharacterized protein</fullName>
    </submittedName>
</protein>
<evidence type="ECO:0000313" key="1">
    <source>
        <dbReference type="EMBL" id="KKM23910.1"/>
    </source>
</evidence>
<comment type="caution">
    <text evidence="1">The sequence shown here is derived from an EMBL/GenBank/DDBJ whole genome shotgun (WGS) entry which is preliminary data.</text>
</comment>
<accession>A0A0F9L8P6</accession>
<gene>
    <name evidence="1" type="ORF">LCGC14_1610350</name>
</gene>